<proteinExistence type="predicted"/>
<name>A0A812IS83_SYMPI</name>
<gene>
    <name evidence="1" type="ORF">SPIL2461_LOCUS215</name>
</gene>
<sequence length="128" mass="14498">EGEQEGRESAYCCKLEYNERYAMQYGQYRPEPGFEKSDIDMCSHELRPVPKGTRCRVLLGSGAQASQSCYFIKAAHTFIDEDSSKDVRKMSPQGFFIDGARDAQGNELSAEDVVAFMKKQREKGNLPR</sequence>
<dbReference type="EMBL" id="CAJNIZ010000034">
    <property type="protein sequence ID" value="CAE7151755.1"/>
    <property type="molecule type" value="Genomic_DNA"/>
</dbReference>
<comment type="caution">
    <text evidence="1">The sequence shown here is derived from an EMBL/GenBank/DDBJ whole genome shotgun (WGS) entry which is preliminary data.</text>
</comment>
<feature type="non-terminal residue" evidence="1">
    <location>
        <position position="1"/>
    </location>
</feature>
<dbReference type="AlphaFoldDB" id="A0A812IS83"/>
<dbReference type="Proteomes" id="UP000649617">
    <property type="component" value="Unassembled WGS sequence"/>
</dbReference>
<accession>A0A812IS83</accession>
<evidence type="ECO:0000313" key="2">
    <source>
        <dbReference type="Proteomes" id="UP000649617"/>
    </source>
</evidence>
<organism evidence="1 2">
    <name type="scientific">Symbiodinium pilosum</name>
    <name type="common">Dinoflagellate</name>
    <dbReference type="NCBI Taxonomy" id="2952"/>
    <lineage>
        <taxon>Eukaryota</taxon>
        <taxon>Sar</taxon>
        <taxon>Alveolata</taxon>
        <taxon>Dinophyceae</taxon>
        <taxon>Suessiales</taxon>
        <taxon>Symbiodiniaceae</taxon>
        <taxon>Symbiodinium</taxon>
    </lineage>
</organism>
<protein>
    <submittedName>
        <fullName evidence="1">Uncharacterized protein</fullName>
    </submittedName>
</protein>
<keyword evidence="2" id="KW-1185">Reference proteome</keyword>
<reference evidence="1" key="1">
    <citation type="submission" date="2021-02" db="EMBL/GenBank/DDBJ databases">
        <authorList>
            <person name="Dougan E. K."/>
            <person name="Rhodes N."/>
            <person name="Thang M."/>
            <person name="Chan C."/>
        </authorList>
    </citation>
    <scope>NUCLEOTIDE SEQUENCE</scope>
</reference>
<evidence type="ECO:0000313" key="1">
    <source>
        <dbReference type="EMBL" id="CAE7151755.1"/>
    </source>
</evidence>
<feature type="non-terminal residue" evidence="1">
    <location>
        <position position="128"/>
    </location>
</feature>